<sequence length="754" mass="81008">MSDTFFVQAPQTVRIVVPALTTPDKKTAVCVGSVRFPIQTNLPNGTWAGTGKAFLETQGSNTFFNPRTTGQYELIYSRGGSFCRRSDTIRIVVEGGQVTAFDTAICGTTSFIKLRSSALGGTWSSSAFPNAVRHDTLFLNGISASQVTVTYELKFGSAGCPARDDALISVGRPKADFSITGACSGSAIQIQNTSTVATAFRWFLNGQTTPVSTDRQPTITLPAGQNRLLLQASSAGCVDTTSRAIRLVAAPTPVSFTPSQTTGCSPMTVSFAVAGAANPDVQYGWNFNDGSTSASFQPPTHTYRNQTRQSLTFPVSLTARNTCGVQSYSVVLTVRPLVQADLGVDSTTFRCSPARVKFSNRSTGQSQPALWLFDDGSTPFTSLTDTLSHLFSARDSTKTFRVKLIAGNECGRDTSTVAIRISPTLVRPLFTISNPTPCPGEPVVFTDATTPKPIRWIWRFSNGPVLTQANPQQTFTQPNTTYTISLTAITECGFDSTRKTIRTGTLPTGDYQLKSQSVCQGQAIQITNLTNPATRFRWDFGDGSLLDSVTYSPTHTYVNPGNYTVLLTVFGTSTVCQNKFPKAIVVRPKPLATISAAGDAEQCLPGLVHLTSAAANADSWTWYVSDGRQLTGQTIDLALAQPGPYSVSLVVASGGAECQSSVGPQLVGTAIACEVFIPDAFSPNETDNIGKTWTLFGAGIQEILLLRVRSRWGRLYLKSRISRRTVIKSANAGMVNSMGYPCLPEAIRLRQKFC</sequence>
<feature type="domain" description="PKD" evidence="1">
    <location>
        <begin position="252"/>
        <end position="316"/>
    </location>
</feature>
<dbReference type="AlphaFoldDB" id="A0A327NIC8"/>
<dbReference type="CDD" id="cd00146">
    <property type="entry name" value="PKD"/>
    <property type="match status" value="2"/>
</dbReference>
<dbReference type="SMART" id="SM00089">
    <property type="entry name" value="PKD"/>
    <property type="match status" value="5"/>
</dbReference>
<dbReference type="InterPro" id="IPR022409">
    <property type="entry name" value="PKD/Chitinase_dom"/>
</dbReference>
<dbReference type="RefSeq" id="WP_111342847.1">
    <property type="nucleotide sequence ID" value="NZ_QLII01000001.1"/>
</dbReference>
<dbReference type="InterPro" id="IPR000601">
    <property type="entry name" value="PKD_dom"/>
</dbReference>
<dbReference type="Proteomes" id="UP000249016">
    <property type="component" value="Unassembled WGS sequence"/>
</dbReference>
<dbReference type="Gene3D" id="2.60.40.10">
    <property type="entry name" value="Immunoglobulins"/>
    <property type="match status" value="5"/>
</dbReference>
<organism evidence="2 3">
    <name type="scientific">Spirosoma telluris</name>
    <dbReference type="NCBI Taxonomy" id="2183553"/>
    <lineage>
        <taxon>Bacteria</taxon>
        <taxon>Pseudomonadati</taxon>
        <taxon>Bacteroidota</taxon>
        <taxon>Cytophagia</taxon>
        <taxon>Cytophagales</taxon>
        <taxon>Cytophagaceae</taxon>
        <taxon>Spirosoma</taxon>
    </lineage>
</organism>
<dbReference type="SUPFAM" id="SSF49299">
    <property type="entry name" value="PKD domain"/>
    <property type="match status" value="5"/>
</dbReference>
<dbReference type="InterPro" id="IPR013783">
    <property type="entry name" value="Ig-like_fold"/>
</dbReference>
<dbReference type="Pfam" id="PF18911">
    <property type="entry name" value="PKD_4"/>
    <property type="match status" value="2"/>
</dbReference>
<dbReference type="OrthoDB" id="7794186at2"/>
<evidence type="ECO:0000313" key="3">
    <source>
        <dbReference type="Proteomes" id="UP000249016"/>
    </source>
</evidence>
<gene>
    <name evidence="2" type="ORF">HMF3257_13515</name>
</gene>
<dbReference type="PROSITE" id="PS50093">
    <property type="entry name" value="PKD"/>
    <property type="match status" value="3"/>
</dbReference>
<feature type="domain" description="PKD" evidence="1">
    <location>
        <begin position="619"/>
        <end position="653"/>
    </location>
</feature>
<dbReference type="InterPro" id="IPR035986">
    <property type="entry name" value="PKD_dom_sf"/>
</dbReference>
<evidence type="ECO:0000313" key="2">
    <source>
        <dbReference type="EMBL" id="RAI74992.1"/>
    </source>
</evidence>
<evidence type="ECO:0000259" key="1">
    <source>
        <dbReference type="PROSITE" id="PS50093"/>
    </source>
</evidence>
<keyword evidence="3" id="KW-1185">Reference proteome</keyword>
<protein>
    <recommendedName>
        <fullName evidence="1">PKD domain-containing protein</fullName>
    </recommendedName>
</protein>
<reference evidence="2 3" key="1">
    <citation type="submission" date="2018-06" db="EMBL/GenBank/DDBJ databases">
        <title>Spirosoma sp. HMF3257 Genome sequencing and assembly.</title>
        <authorList>
            <person name="Kang H."/>
            <person name="Cha I."/>
            <person name="Kim H."/>
            <person name="Kang J."/>
            <person name="Joh K."/>
        </authorList>
    </citation>
    <scope>NUCLEOTIDE SEQUENCE [LARGE SCALE GENOMIC DNA]</scope>
    <source>
        <strain evidence="2 3">HMF3257</strain>
    </source>
</reference>
<dbReference type="EMBL" id="QLII01000001">
    <property type="protein sequence ID" value="RAI74992.1"/>
    <property type="molecule type" value="Genomic_DNA"/>
</dbReference>
<comment type="caution">
    <text evidence="2">The sequence shown here is derived from an EMBL/GenBank/DDBJ whole genome shotgun (WGS) entry which is preliminary data.</text>
</comment>
<name>A0A327NIC8_9BACT</name>
<proteinExistence type="predicted"/>
<accession>A0A327NIC8</accession>
<feature type="domain" description="PKD" evidence="1">
    <location>
        <begin position="531"/>
        <end position="569"/>
    </location>
</feature>